<accession>A0A1N6GRR3</accession>
<keyword evidence="2 8" id="KW-0028">Amino-acid biosynthesis</keyword>
<dbReference type="InterPro" id="IPR015947">
    <property type="entry name" value="PUA-like_sf"/>
</dbReference>
<dbReference type="GO" id="GO:0004349">
    <property type="term" value="F:glutamate 5-kinase activity"/>
    <property type="evidence" value="ECO:0007669"/>
    <property type="project" value="UniProtKB-UniRule"/>
</dbReference>
<proteinExistence type="inferred from homology"/>
<dbReference type="FunFam" id="2.30.130.10:FF:000007">
    <property type="entry name" value="Glutamate 5-kinase"/>
    <property type="match status" value="1"/>
</dbReference>
<evidence type="ECO:0000256" key="7">
    <source>
        <dbReference type="ARBA" id="ARBA00022840"/>
    </source>
</evidence>
<dbReference type="InterPro" id="IPR001057">
    <property type="entry name" value="Glu/AcGlu_kinase"/>
</dbReference>
<name>A0A1N6GRR3_9GAMM</name>
<evidence type="ECO:0000313" key="11">
    <source>
        <dbReference type="Proteomes" id="UP000198461"/>
    </source>
</evidence>
<dbReference type="PROSITE" id="PS50890">
    <property type="entry name" value="PUA"/>
    <property type="match status" value="1"/>
</dbReference>
<sequence>MIRRDRLPESRRWVVKIGSSLLTNDGRGLNLPAIHDWVRQMAALREQGVEVLVVSSGSVAEGIKRLGWSERPSELSKLQAAAAVGQMGLVWAYEQAFSEHNYHTAQILLTHADLSDRQRYLNARNTLRTLLDNQVVPVINENDTVVTDEIRFGDNDTLAALTANLVGADVLVILTDQQGLYEANPRTHPDARLLHEVRASEPGLEQMASSEGGALGRGGMYTKVLAAKRAARSGTATLIANGREKDVLLRLHAGEELGTLFVPDLEPYSARKRWIASQLQVKGRVWLDAGAVRALREKGRSLLPVGVTRVEGNFRAGDVVACLGPDGREVARGLVNFDAEQARQIAGRDSGAAREILGFETEEELIHCDNLVLAD</sequence>
<dbReference type="Gene3D" id="2.30.130.10">
    <property type="entry name" value="PUA domain"/>
    <property type="match status" value="1"/>
</dbReference>
<evidence type="ECO:0000256" key="2">
    <source>
        <dbReference type="ARBA" id="ARBA00022605"/>
    </source>
</evidence>
<dbReference type="InterPro" id="IPR019797">
    <property type="entry name" value="Glutamate_5-kinase_CS"/>
</dbReference>
<comment type="similarity">
    <text evidence="8">Belongs to the glutamate 5-kinase family.</text>
</comment>
<evidence type="ECO:0000259" key="9">
    <source>
        <dbReference type="SMART" id="SM00359"/>
    </source>
</evidence>
<feature type="binding site" evidence="8">
    <location>
        <position position="56"/>
    </location>
    <ligand>
        <name>substrate</name>
    </ligand>
</feature>
<keyword evidence="5 8" id="KW-0547">Nucleotide-binding</keyword>
<dbReference type="Gene3D" id="3.40.1160.10">
    <property type="entry name" value="Acetylglutamate kinase-like"/>
    <property type="match status" value="1"/>
</dbReference>
<dbReference type="CDD" id="cd04242">
    <property type="entry name" value="AAK_G5K_ProB"/>
    <property type="match status" value="1"/>
</dbReference>
<dbReference type="SMART" id="SM00359">
    <property type="entry name" value="PUA"/>
    <property type="match status" value="1"/>
</dbReference>
<evidence type="ECO:0000256" key="8">
    <source>
        <dbReference type="HAMAP-Rule" id="MF_00456"/>
    </source>
</evidence>
<keyword evidence="4 8" id="KW-0808">Transferase</keyword>
<dbReference type="NCBIfam" id="TIGR01027">
    <property type="entry name" value="proB"/>
    <property type="match status" value="1"/>
</dbReference>
<dbReference type="EMBL" id="FSRE01000003">
    <property type="protein sequence ID" value="SIO10065.1"/>
    <property type="molecule type" value="Genomic_DNA"/>
</dbReference>
<evidence type="ECO:0000256" key="1">
    <source>
        <dbReference type="ARBA" id="ARBA00022490"/>
    </source>
</evidence>
<dbReference type="GO" id="GO:0005524">
    <property type="term" value="F:ATP binding"/>
    <property type="evidence" value="ECO:0007669"/>
    <property type="project" value="UniProtKB-KW"/>
</dbReference>
<keyword evidence="11" id="KW-1185">Reference proteome</keyword>
<keyword evidence="3 8" id="KW-0641">Proline biosynthesis</keyword>
<comment type="pathway">
    <text evidence="8">Amino-acid biosynthesis; L-proline biosynthesis; L-glutamate 5-semialdehyde from L-glutamate: step 1/2.</text>
</comment>
<dbReference type="FunFam" id="3.40.1160.10:FF:000018">
    <property type="entry name" value="Glutamate 5-kinase"/>
    <property type="match status" value="1"/>
</dbReference>
<reference evidence="10 11" key="1">
    <citation type="submission" date="2016-11" db="EMBL/GenBank/DDBJ databases">
        <authorList>
            <person name="Jaros S."/>
            <person name="Januszkiewicz K."/>
            <person name="Wedrychowicz H."/>
        </authorList>
    </citation>
    <scope>NUCLEOTIDE SEQUENCE [LARGE SCALE GENOMIC DNA]</scope>
    <source>
        <strain evidence="10 11">DSM 17737</strain>
    </source>
</reference>
<dbReference type="InterPro" id="IPR036393">
    <property type="entry name" value="AceGlu_kinase-like_sf"/>
</dbReference>
<dbReference type="Proteomes" id="UP000198461">
    <property type="component" value="Unassembled WGS sequence"/>
</dbReference>
<dbReference type="GO" id="GO:0055129">
    <property type="term" value="P:L-proline biosynthetic process"/>
    <property type="evidence" value="ECO:0007669"/>
    <property type="project" value="UniProtKB-UniRule"/>
</dbReference>
<dbReference type="SUPFAM" id="SSF53633">
    <property type="entry name" value="Carbamate kinase-like"/>
    <property type="match status" value="1"/>
</dbReference>
<evidence type="ECO:0000313" key="10">
    <source>
        <dbReference type="EMBL" id="SIO10065.1"/>
    </source>
</evidence>
<dbReference type="PROSITE" id="PS00902">
    <property type="entry name" value="GLUTAMATE_5_KINASE"/>
    <property type="match status" value="1"/>
</dbReference>
<dbReference type="HAMAP" id="MF_00456">
    <property type="entry name" value="ProB"/>
    <property type="match status" value="1"/>
</dbReference>
<dbReference type="Pfam" id="PF01472">
    <property type="entry name" value="PUA"/>
    <property type="match status" value="1"/>
</dbReference>
<dbReference type="GO" id="GO:0005829">
    <property type="term" value="C:cytosol"/>
    <property type="evidence" value="ECO:0007669"/>
    <property type="project" value="TreeGrafter"/>
</dbReference>
<evidence type="ECO:0000256" key="6">
    <source>
        <dbReference type="ARBA" id="ARBA00022777"/>
    </source>
</evidence>
<feature type="binding site" evidence="8">
    <location>
        <begin position="175"/>
        <end position="176"/>
    </location>
    <ligand>
        <name>ATP</name>
        <dbReference type="ChEBI" id="CHEBI:30616"/>
    </ligand>
</feature>
<protein>
    <recommendedName>
        <fullName evidence="8">Glutamate 5-kinase</fullName>
        <ecNumber evidence="8">2.7.2.11</ecNumber>
    </recommendedName>
    <alternativeName>
        <fullName evidence="8">Gamma-glutamyl kinase</fullName>
        <shortName evidence="8">GK</shortName>
    </alternativeName>
</protein>
<evidence type="ECO:0000256" key="5">
    <source>
        <dbReference type="ARBA" id="ARBA00022741"/>
    </source>
</evidence>
<dbReference type="InterPro" id="IPR036974">
    <property type="entry name" value="PUA_sf"/>
</dbReference>
<keyword evidence="6 8" id="KW-0418">Kinase</keyword>
<dbReference type="PANTHER" id="PTHR43654:SF1">
    <property type="entry name" value="ISOPENTENYL PHOSPHATE KINASE"/>
    <property type="match status" value="1"/>
</dbReference>
<keyword evidence="7 8" id="KW-0067">ATP-binding</keyword>
<dbReference type="InterPro" id="IPR002478">
    <property type="entry name" value="PUA"/>
</dbReference>
<feature type="binding site" evidence="8">
    <location>
        <position position="16"/>
    </location>
    <ligand>
        <name>ATP</name>
        <dbReference type="ChEBI" id="CHEBI:30616"/>
    </ligand>
</feature>
<dbReference type="AlphaFoldDB" id="A0A1N6GRR3"/>
<dbReference type="OrthoDB" id="9804434at2"/>
<dbReference type="CDD" id="cd21157">
    <property type="entry name" value="PUA_G5K"/>
    <property type="match status" value="1"/>
</dbReference>
<evidence type="ECO:0000256" key="3">
    <source>
        <dbReference type="ARBA" id="ARBA00022650"/>
    </source>
</evidence>
<comment type="subcellular location">
    <subcellularLocation>
        <location evidence="8">Cytoplasm</location>
    </subcellularLocation>
</comment>
<comment type="caution">
    <text evidence="8">Lacks conserved residue(s) required for the propagation of feature annotation.</text>
</comment>
<dbReference type="SUPFAM" id="SSF88697">
    <property type="entry name" value="PUA domain-like"/>
    <property type="match status" value="1"/>
</dbReference>
<feature type="binding site" evidence="8">
    <location>
        <position position="143"/>
    </location>
    <ligand>
        <name>substrate</name>
    </ligand>
</feature>
<feature type="domain" description="PUA" evidence="9">
    <location>
        <begin position="283"/>
        <end position="366"/>
    </location>
</feature>
<gene>
    <name evidence="8" type="primary">proB</name>
    <name evidence="10" type="ORF">SAMN05443662_1460</name>
</gene>
<dbReference type="PRINTS" id="PR00474">
    <property type="entry name" value="GLU5KINASE"/>
</dbReference>
<dbReference type="STRING" id="364032.SAMN05443662_1460"/>
<dbReference type="RefSeq" id="WP_074201712.1">
    <property type="nucleotide sequence ID" value="NZ_FSRE01000003.1"/>
</dbReference>
<dbReference type="InterPro" id="IPR041739">
    <property type="entry name" value="G5K_ProB"/>
</dbReference>
<keyword evidence="1 8" id="KW-0963">Cytoplasm</keyword>
<feature type="binding site" evidence="8">
    <location>
        <position position="155"/>
    </location>
    <ligand>
        <name>substrate</name>
    </ligand>
</feature>
<dbReference type="InterPro" id="IPR001048">
    <property type="entry name" value="Asp/Glu/Uridylate_kinase"/>
</dbReference>
<dbReference type="EC" id="2.7.2.11" evidence="8"/>
<dbReference type="GO" id="GO:0003723">
    <property type="term" value="F:RNA binding"/>
    <property type="evidence" value="ECO:0007669"/>
    <property type="project" value="InterPro"/>
</dbReference>
<dbReference type="PIRSF" id="PIRSF000729">
    <property type="entry name" value="GK"/>
    <property type="match status" value="1"/>
</dbReference>
<comment type="catalytic activity">
    <reaction evidence="8">
        <text>L-glutamate + ATP = L-glutamyl 5-phosphate + ADP</text>
        <dbReference type="Rhea" id="RHEA:14877"/>
        <dbReference type="ChEBI" id="CHEBI:29985"/>
        <dbReference type="ChEBI" id="CHEBI:30616"/>
        <dbReference type="ChEBI" id="CHEBI:58274"/>
        <dbReference type="ChEBI" id="CHEBI:456216"/>
        <dbReference type="EC" id="2.7.2.11"/>
    </reaction>
</comment>
<comment type="function">
    <text evidence="8">Catalyzes the transfer of a phosphate group to glutamate to form L-glutamate 5-phosphate.</text>
</comment>
<dbReference type="InterPro" id="IPR005715">
    <property type="entry name" value="Glu_5kinase/COase_Synthase"/>
</dbReference>
<organism evidence="10 11">
    <name type="scientific">Sulfurivirga caldicuralii</name>
    <dbReference type="NCBI Taxonomy" id="364032"/>
    <lineage>
        <taxon>Bacteria</taxon>
        <taxon>Pseudomonadati</taxon>
        <taxon>Pseudomonadota</taxon>
        <taxon>Gammaproteobacteria</taxon>
        <taxon>Thiotrichales</taxon>
        <taxon>Piscirickettsiaceae</taxon>
        <taxon>Sulfurivirga</taxon>
    </lineage>
</organism>
<evidence type="ECO:0000256" key="4">
    <source>
        <dbReference type="ARBA" id="ARBA00022679"/>
    </source>
</evidence>
<dbReference type="Pfam" id="PF00696">
    <property type="entry name" value="AA_kinase"/>
    <property type="match status" value="1"/>
</dbReference>
<dbReference type="InterPro" id="IPR011529">
    <property type="entry name" value="Glu_5kinase"/>
</dbReference>
<dbReference type="PANTHER" id="PTHR43654">
    <property type="entry name" value="GLUTAMATE 5-KINASE"/>
    <property type="match status" value="1"/>
</dbReference>
<dbReference type="UniPathway" id="UPA00098">
    <property type="reaction ID" value="UER00359"/>
</dbReference>